<dbReference type="PROSITE" id="PS00061">
    <property type="entry name" value="ADH_SHORT"/>
    <property type="match status" value="2"/>
</dbReference>
<dbReference type="InterPro" id="IPR057326">
    <property type="entry name" value="KR_dom"/>
</dbReference>
<protein>
    <recommendedName>
        <fullName evidence="3">Ketoreductase domain-containing protein</fullName>
    </recommendedName>
</protein>
<name>A0A8J5GJM3_ZINOF</name>
<dbReference type="PANTHER" id="PTHR48107">
    <property type="entry name" value="NADPH-DEPENDENT ALDEHYDE REDUCTASE-LIKE PROTEIN, CHLOROPLASTIC-RELATED"/>
    <property type="match status" value="1"/>
</dbReference>
<evidence type="ECO:0000256" key="1">
    <source>
        <dbReference type="ARBA" id="ARBA00006484"/>
    </source>
</evidence>
<dbReference type="FunFam" id="3.40.50.720:FF:000084">
    <property type="entry name" value="Short-chain dehydrogenase reductase"/>
    <property type="match status" value="2"/>
</dbReference>
<dbReference type="SUPFAM" id="SSF51735">
    <property type="entry name" value="NAD(P)-binding Rossmann-fold domains"/>
    <property type="match status" value="3"/>
</dbReference>
<dbReference type="Gene3D" id="3.40.50.720">
    <property type="entry name" value="NAD(P)-binding Rossmann-like Domain"/>
    <property type="match status" value="3"/>
</dbReference>
<dbReference type="InterPro" id="IPR002347">
    <property type="entry name" value="SDR_fam"/>
</dbReference>
<evidence type="ECO:0000313" key="4">
    <source>
        <dbReference type="EMBL" id="KAG6502127.1"/>
    </source>
</evidence>
<comment type="caution">
    <text evidence="4">The sequence shown here is derived from an EMBL/GenBank/DDBJ whole genome shotgun (WGS) entry which is preliminary data.</text>
</comment>
<dbReference type="EMBL" id="JACMSC010000011">
    <property type="protein sequence ID" value="KAG6502127.1"/>
    <property type="molecule type" value="Genomic_DNA"/>
</dbReference>
<keyword evidence="5" id="KW-1185">Reference proteome</keyword>
<dbReference type="GO" id="GO:0016614">
    <property type="term" value="F:oxidoreductase activity, acting on CH-OH group of donors"/>
    <property type="evidence" value="ECO:0007669"/>
    <property type="project" value="UniProtKB-ARBA"/>
</dbReference>
<accession>A0A8J5GJM3</accession>
<dbReference type="AlphaFoldDB" id="A0A8J5GJM3"/>
<evidence type="ECO:0000313" key="5">
    <source>
        <dbReference type="Proteomes" id="UP000734854"/>
    </source>
</evidence>
<evidence type="ECO:0000259" key="3">
    <source>
        <dbReference type="SMART" id="SM00822"/>
    </source>
</evidence>
<sequence>MEARSRINIRFCSHSHASTYLVSERGLRRCPWKLKALRVKAPLRPLFDYYTSASTQWPTPSLSGRIAIVTGAACGMGRGVTVHLASLGAFLILGDCSDSPNLEQLAAELNASTDRPPRAIALRVDISDAGAVKSLFDAAESTLGGRAHIIVTCAAICDYDYPFLAETSEEVWDRMLAVNARGSFLCCREAANRLVRGEGGRIPIDSMADALPLSGRIAIVTGAARGIGRGVAVHLASLGAFLILGDCSDSPNLEQLAAELNASTDRPPRAIALRVDISDAGAVKSLFDAAESTFGGRAHIIVTCAAICDYDYPFLAETSEEVWDRTLAVNARGSFLCCREAANRLVRGGGGRIVCFSSSGVGALRPGYSAYVASKAAVEVMVKVLAKELKGTGITANCVAPGPVKTPMFYGGKSDEVVQSVLEESPMGRLGEVADIAPVVGFLCTDGAGWVNGQLAVFSSPCSIFRLDSLLCALFPAMDAGFSCCSVVIVDLMDAFRQMVLHYSSAGAANSQFYLHPPIETLIDSMAAALPLSGRVAIVTGASRGIGRAIAAHLASLGASLVLCYSSNSVAADQLASQLNSSSDQPPRAVSVRADVSDAEAVKSLFDAAESAFGGRAAHIFIACAGVLDDKYPTLSATTDEDWDRTFAVNTRGAFLCCREAANRLVRGGGGRIVCITSSTVASLRPGYGAYVASKAAVEAMVKVLAKELKGTGITANCVAPGPVATEMFFAGKSEELVKRIVEECPLGRLGEVEDIAPVVGFLCTDSGEWVNGQVVRANGGYI</sequence>
<dbReference type="InterPro" id="IPR036291">
    <property type="entry name" value="NAD(P)-bd_dom_sf"/>
</dbReference>
<dbReference type="SMART" id="SM00822">
    <property type="entry name" value="PKS_KR"/>
    <property type="match status" value="1"/>
</dbReference>
<keyword evidence="2" id="KW-0560">Oxidoreductase</keyword>
<dbReference type="CDD" id="cd05362">
    <property type="entry name" value="THN_reductase-like_SDR_c"/>
    <property type="match status" value="1"/>
</dbReference>
<gene>
    <name evidence="4" type="ORF">ZIOFF_042016</name>
</gene>
<dbReference type="Proteomes" id="UP000734854">
    <property type="component" value="Unassembled WGS sequence"/>
</dbReference>
<reference evidence="4 5" key="1">
    <citation type="submission" date="2020-08" db="EMBL/GenBank/DDBJ databases">
        <title>Plant Genome Project.</title>
        <authorList>
            <person name="Zhang R.-G."/>
        </authorList>
    </citation>
    <scope>NUCLEOTIDE SEQUENCE [LARGE SCALE GENOMIC DNA]</scope>
    <source>
        <tissue evidence="4">Rhizome</tissue>
    </source>
</reference>
<feature type="domain" description="Ketoreductase" evidence="3">
    <location>
        <begin position="535"/>
        <end position="722"/>
    </location>
</feature>
<proteinExistence type="inferred from homology"/>
<dbReference type="Pfam" id="PF13561">
    <property type="entry name" value="adh_short_C2"/>
    <property type="match status" value="2"/>
</dbReference>
<dbReference type="InterPro" id="IPR020904">
    <property type="entry name" value="Sc_DH/Rdtase_CS"/>
</dbReference>
<organism evidence="4 5">
    <name type="scientific">Zingiber officinale</name>
    <name type="common">Ginger</name>
    <name type="synonym">Amomum zingiber</name>
    <dbReference type="NCBI Taxonomy" id="94328"/>
    <lineage>
        <taxon>Eukaryota</taxon>
        <taxon>Viridiplantae</taxon>
        <taxon>Streptophyta</taxon>
        <taxon>Embryophyta</taxon>
        <taxon>Tracheophyta</taxon>
        <taxon>Spermatophyta</taxon>
        <taxon>Magnoliopsida</taxon>
        <taxon>Liliopsida</taxon>
        <taxon>Zingiberales</taxon>
        <taxon>Zingiberaceae</taxon>
        <taxon>Zingiber</taxon>
    </lineage>
</organism>
<dbReference type="PRINTS" id="PR00081">
    <property type="entry name" value="GDHRDH"/>
</dbReference>
<evidence type="ECO:0000256" key="2">
    <source>
        <dbReference type="ARBA" id="ARBA00023002"/>
    </source>
</evidence>
<comment type="similarity">
    <text evidence="1">Belongs to the short-chain dehydrogenases/reductases (SDR) family.</text>
</comment>
<dbReference type="PANTHER" id="PTHR48107:SF7">
    <property type="entry name" value="RE15974P"/>
    <property type="match status" value="1"/>
</dbReference>
<dbReference type="Pfam" id="PF00106">
    <property type="entry name" value="adh_short"/>
    <property type="match status" value="1"/>
</dbReference>